<dbReference type="InterPro" id="IPR016197">
    <property type="entry name" value="Chromo-like_dom_sf"/>
</dbReference>
<dbReference type="Gene3D" id="2.40.50.40">
    <property type="match status" value="1"/>
</dbReference>
<dbReference type="SUPFAM" id="SSF54160">
    <property type="entry name" value="Chromo domain-like"/>
    <property type="match status" value="1"/>
</dbReference>
<reference evidence="4 5" key="1">
    <citation type="journal article" date="2018" name="Gigascience">
        <title>Genomes of trombidid mites reveal novel predicted allergens and laterally-transferred genes associated with secondary metabolism.</title>
        <authorList>
            <person name="Dong X."/>
            <person name="Chaisiri K."/>
            <person name="Xia D."/>
            <person name="Armstrong S.D."/>
            <person name="Fang Y."/>
            <person name="Donnelly M.J."/>
            <person name="Kadowaki T."/>
            <person name="McGarry J.W."/>
            <person name="Darby A.C."/>
            <person name="Makepeace B.L."/>
        </authorList>
    </citation>
    <scope>NUCLEOTIDE SEQUENCE [LARGE SCALE GENOMIC DNA]</scope>
    <source>
        <strain evidence="4">UoL-WK</strain>
    </source>
</reference>
<keyword evidence="5" id="KW-1185">Reference proteome</keyword>
<dbReference type="OrthoDB" id="6421498at2759"/>
<organism evidence="4 5">
    <name type="scientific">Dinothrombium tinctorium</name>
    <dbReference type="NCBI Taxonomy" id="1965070"/>
    <lineage>
        <taxon>Eukaryota</taxon>
        <taxon>Metazoa</taxon>
        <taxon>Ecdysozoa</taxon>
        <taxon>Arthropoda</taxon>
        <taxon>Chelicerata</taxon>
        <taxon>Arachnida</taxon>
        <taxon>Acari</taxon>
        <taxon>Acariformes</taxon>
        <taxon>Trombidiformes</taxon>
        <taxon>Prostigmata</taxon>
        <taxon>Anystina</taxon>
        <taxon>Parasitengona</taxon>
        <taxon>Trombidioidea</taxon>
        <taxon>Trombidiidae</taxon>
        <taxon>Dinothrombium</taxon>
    </lineage>
</organism>
<comment type="caution">
    <text evidence="4">The sequence shown here is derived from an EMBL/GenBank/DDBJ whole genome shotgun (WGS) entry which is preliminary data.</text>
</comment>
<sequence length="38" mass="4796">MKWRNKSEADVIPSRIANVRWPHLVIRYYEQRIRWIDV</sequence>
<dbReference type="EMBL" id="NCKU01004144">
    <property type="protein sequence ID" value="RWS06388.1"/>
    <property type="molecule type" value="Genomic_DNA"/>
</dbReference>
<dbReference type="GO" id="GO:0005634">
    <property type="term" value="C:nucleus"/>
    <property type="evidence" value="ECO:0007669"/>
    <property type="project" value="UniProtKB-SubCell"/>
</dbReference>
<dbReference type="InterPro" id="IPR008251">
    <property type="entry name" value="Chromo_shadow_dom"/>
</dbReference>
<protein>
    <submittedName>
        <fullName evidence="4">Chromobox protein 1-like protein</fullName>
    </submittedName>
</protein>
<evidence type="ECO:0000313" key="5">
    <source>
        <dbReference type="Proteomes" id="UP000285301"/>
    </source>
</evidence>
<dbReference type="Pfam" id="PF01393">
    <property type="entry name" value="Chromo_shadow"/>
    <property type="match status" value="1"/>
</dbReference>
<evidence type="ECO:0000313" key="4">
    <source>
        <dbReference type="EMBL" id="RWS06388.1"/>
    </source>
</evidence>
<dbReference type="AlphaFoldDB" id="A0A3S3RXZ7"/>
<dbReference type="Proteomes" id="UP000285301">
    <property type="component" value="Unassembled WGS sequence"/>
</dbReference>
<dbReference type="CDD" id="cd00034">
    <property type="entry name" value="CSD"/>
    <property type="match status" value="1"/>
</dbReference>
<gene>
    <name evidence="4" type="ORF">B4U79_03651</name>
</gene>
<name>A0A3S3RXZ7_9ACAR</name>
<evidence type="ECO:0000256" key="1">
    <source>
        <dbReference type="ARBA" id="ARBA00004123"/>
    </source>
</evidence>
<keyword evidence="2" id="KW-0539">Nucleus</keyword>
<dbReference type="GO" id="GO:0005694">
    <property type="term" value="C:chromosome"/>
    <property type="evidence" value="ECO:0007669"/>
    <property type="project" value="UniProtKB-ARBA"/>
</dbReference>
<evidence type="ECO:0000259" key="3">
    <source>
        <dbReference type="Pfam" id="PF01393"/>
    </source>
</evidence>
<comment type="subcellular location">
    <subcellularLocation>
        <location evidence="1">Nucleus</location>
    </subcellularLocation>
</comment>
<accession>A0A3S3RXZ7</accession>
<proteinExistence type="predicted"/>
<feature type="domain" description="Chromo shadow" evidence="3">
    <location>
        <begin position="1"/>
        <end position="35"/>
    </location>
</feature>
<evidence type="ECO:0000256" key="2">
    <source>
        <dbReference type="ARBA" id="ARBA00023242"/>
    </source>
</evidence>